<proteinExistence type="predicted"/>
<comment type="caution">
    <text evidence="6">The sequence shown here is derived from an EMBL/GenBank/DDBJ whole genome shotgun (WGS) entry which is preliminary data.</text>
</comment>
<gene>
    <name evidence="6" type="ORF">GP644_13055</name>
</gene>
<dbReference type="InterPro" id="IPR046335">
    <property type="entry name" value="LacI/GalR-like_sensor"/>
</dbReference>
<dbReference type="EMBL" id="WSFO01000007">
    <property type="protein sequence ID" value="KAE9629338.1"/>
    <property type="molecule type" value="Genomic_DNA"/>
</dbReference>
<evidence type="ECO:0000256" key="4">
    <source>
        <dbReference type="ARBA" id="ARBA00023163"/>
    </source>
</evidence>
<dbReference type="Pfam" id="PF00356">
    <property type="entry name" value="LacI"/>
    <property type="match status" value="1"/>
</dbReference>
<feature type="domain" description="HTH lacI-type" evidence="5">
    <location>
        <begin position="5"/>
        <end position="59"/>
    </location>
</feature>
<dbReference type="PANTHER" id="PTHR30146:SF148">
    <property type="entry name" value="HTH-TYPE TRANSCRIPTIONAL REPRESSOR PURR-RELATED"/>
    <property type="match status" value="1"/>
</dbReference>
<keyword evidence="3" id="KW-0238">DNA-binding</keyword>
<dbReference type="SMART" id="SM00354">
    <property type="entry name" value="HTH_LACI"/>
    <property type="match status" value="1"/>
</dbReference>
<dbReference type="InterPro" id="IPR028082">
    <property type="entry name" value="Peripla_BP_I"/>
</dbReference>
<dbReference type="PROSITE" id="PS50932">
    <property type="entry name" value="HTH_LACI_2"/>
    <property type="match status" value="1"/>
</dbReference>
<dbReference type="GO" id="GO:0000976">
    <property type="term" value="F:transcription cis-regulatory region binding"/>
    <property type="evidence" value="ECO:0007669"/>
    <property type="project" value="TreeGrafter"/>
</dbReference>
<name>A0A6A4RFC9_9RHOB</name>
<keyword evidence="4" id="KW-0804">Transcription</keyword>
<dbReference type="Gene3D" id="1.10.260.40">
    <property type="entry name" value="lambda repressor-like DNA-binding domains"/>
    <property type="match status" value="1"/>
</dbReference>
<dbReference type="Proteomes" id="UP000441586">
    <property type="component" value="Unassembled WGS sequence"/>
</dbReference>
<dbReference type="InterPro" id="IPR000843">
    <property type="entry name" value="HTH_LacI"/>
</dbReference>
<protein>
    <submittedName>
        <fullName evidence="6">Substrate-binding domain-containing protein</fullName>
    </submittedName>
</protein>
<dbReference type="CDD" id="cd01392">
    <property type="entry name" value="HTH_LacI"/>
    <property type="match status" value="1"/>
</dbReference>
<accession>A0A6A4RFC9</accession>
<keyword evidence="1" id="KW-0678">Repressor</keyword>
<organism evidence="6 7">
    <name type="scientific">Parasedimentitalea maritima</name>
    <dbReference type="NCBI Taxonomy" id="2578117"/>
    <lineage>
        <taxon>Bacteria</taxon>
        <taxon>Pseudomonadati</taxon>
        <taxon>Pseudomonadota</taxon>
        <taxon>Alphaproteobacteria</taxon>
        <taxon>Rhodobacterales</taxon>
        <taxon>Paracoccaceae</taxon>
        <taxon>Parasedimentitalea</taxon>
    </lineage>
</organism>
<dbReference type="GO" id="GO:0003700">
    <property type="term" value="F:DNA-binding transcription factor activity"/>
    <property type="evidence" value="ECO:0007669"/>
    <property type="project" value="TreeGrafter"/>
</dbReference>
<dbReference type="SUPFAM" id="SSF47413">
    <property type="entry name" value="lambda repressor-like DNA-binding domains"/>
    <property type="match status" value="1"/>
</dbReference>
<dbReference type="InterPro" id="IPR010982">
    <property type="entry name" value="Lambda_DNA-bd_dom_sf"/>
</dbReference>
<evidence type="ECO:0000313" key="6">
    <source>
        <dbReference type="EMBL" id="KAE9629338.1"/>
    </source>
</evidence>
<evidence type="ECO:0000259" key="5">
    <source>
        <dbReference type="PROSITE" id="PS50932"/>
    </source>
</evidence>
<dbReference type="SUPFAM" id="SSF53822">
    <property type="entry name" value="Periplasmic binding protein-like I"/>
    <property type="match status" value="1"/>
</dbReference>
<sequence length="335" mass="36087">MSKRPTIIDVAKAAGVSKSTVSLVLQNSSSVKEETRALVHQAIKDTRYVYNRAAANLRGASAGLVGLIINDLRNPYYTELAVSVQMKLAERGFATSIGNSDEDPALQEQLIASMIEHGVSALIIAPAYGGDVAPFKDIQQAGIPTIQVLRSTGFDTASFPLFSMDYDAGGILATEHLLENWGNNVAFVGGIETHDITIERKSGYLRKMGEAGLDPVSFHGKANRLFGYETALKITRDRPDIKGIVTFNDLVALGMLAGFAQAGVKVGSDIGIVGFDDIEEASQCFPQLSSVRCDVKTFGQQTADVLLNWVEENKQPKAQVRYSVDLVVRASSSKT</sequence>
<dbReference type="RefSeq" id="WP_158979949.1">
    <property type="nucleotide sequence ID" value="NZ_WSFO01000007.1"/>
</dbReference>
<dbReference type="PANTHER" id="PTHR30146">
    <property type="entry name" value="LACI-RELATED TRANSCRIPTIONAL REPRESSOR"/>
    <property type="match status" value="1"/>
</dbReference>
<evidence type="ECO:0000256" key="3">
    <source>
        <dbReference type="ARBA" id="ARBA00023125"/>
    </source>
</evidence>
<keyword evidence="2" id="KW-0805">Transcription regulation</keyword>
<dbReference type="AlphaFoldDB" id="A0A6A4RFC9"/>
<evidence type="ECO:0000256" key="1">
    <source>
        <dbReference type="ARBA" id="ARBA00022491"/>
    </source>
</evidence>
<evidence type="ECO:0000256" key="2">
    <source>
        <dbReference type="ARBA" id="ARBA00023015"/>
    </source>
</evidence>
<reference evidence="6 7" key="1">
    <citation type="submission" date="2019-12" db="EMBL/GenBank/DDBJ databases">
        <authorList>
            <person name="Zhang Y.-J."/>
        </authorList>
    </citation>
    <scope>NUCLEOTIDE SEQUENCE [LARGE SCALE GENOMIC DNA]</scope>
    <source>
        <strain evidence="6 7">H18S-6</strain>
    </source>
</reference>
<evidence type="ECO:0000313" key="7">
    <source>
        <dbReference type="Proteomes" id="UP000441586"/>
    </source>
</evidence>
<dbReference type="Gene3D" id="3.40.50.2300">
    <property type="match status" value="2"/>
</dbReference>
<dbReference type="Pfam" id="PF13377">
    <property type="entry name" value="Peripla_BP_3"/>
    <property type="match status" value="1"/>
</dbReference>
<dbReference type="PROSITE" id="PS00356">
    <property type="entry name" value="HTH_LACI_1"/>
    <property type="match status" value="1"/>
</dbReference>